<dbReference type="Gene3D" id="3.90.1150.10">
    <property type="entry name" value="Aspartate Aminotransferase, domain 1"/>
    <property type="match status" value="1"/>
</dbReference>
<name>A0A370HUI5_9NOCA</name>
<dbReference type="GO" id="GO:0032259">
    <property type="term" value="P:methylation"/>
    <property type="evidence" value="ECO:0007669"/>
    <property type="project" value="UniProtKB-KW"/>
</dbReference>
<evidence type="ECO:0000313" key="2">
    <source>
        <dbReference type="Proteomes" id="UP000254869"/>
    </source>
</evidence>
<dbReference type="InterPro" id="IPR015422">
    <property type="entry name" value="PyrdxlP-dep_Trfase_small"/>
</dbReference>
<organism evidence="1 2">
    <name type="scientific">Nocardia pseudobrasiliensis</name>
    <dbReference type="NCBI Taxonomy" id="45979"/>
    <lineage>
        <taxon>Bacteria</taxon>
        <taxon>Bacillati</taxon>
        <taxon>Actinomycetota</taxon>
        <taxon>Actinomycetes</taxon>
        <taxon>Mycobacteriales</taxon>
        <taxon>Nocardiaceae</taxon>
        <taxon>Nocardia</taxon>
    </lineage>
</organism>
<dbReference type="AlphaFoldDB" id="A0A370HUI5"/>
<evidence type="ECO:0000313" key="1">
    <source>
        <dbReference type="EMBL" id="RDI60614.1"/>
    </source>
</evidence>
<keyword evidence="1" id="KW-0808">Transferase</keyword>
<dbReference type="GO" id="GO:0008168">
    <property type="term" value="F:methyltransferase activity"/>
    <property type="evidence" value="ECO:0007669"/>
    <property type="project" value="UniProtKB-KW"/>
</dbReference>
<dbReference type="SUPFAM" id="SSF53383">
    <property type="entry name" value="PLP-dependent transferases"/>
    <property type="match status" value="1"/>
</dbReference>
<proteinExistence type="predicted"/>
<sequence>MTSSNTHTSMTRSLSDLDPELAAAMAGELARERDTLEMIASENFVPRAVL</sequence>
<dbReference type="InterPro" id="IPR015424">
    <property type="entry name" value="PyrdxlP-dep_Trfase"/>
</dbReference>
<reference evidence="1 2" key="1">
    <citation type="submission" date="2018-07" db="EMBL/GenBank/DDBJ databases">
        <title>Genomic Encyclopedia of Type Strains, Phase IV (KMG-IV): sequencing the most valuable type-strain genomes for metagenomic binning, comparative biology and taxonomic classification.</title>
        <authorList>
            <person name="Goeker M."/>
        </authorList>
    </citation>
    <scope>NUCLEOTIDE SEQUENCE [LARGE SCALE GENOMIC DNA]</scope>
    <source>
        <strain evidence="1 2">DSM 44290</strain>
    </source>
</reference>
<gene>
    <name evidence="1" type="ORF">DFR76_115244</name>
</gene>
<keyword evidence="2" id="KW-1185">Reference proteome</keyword>
<dbReference type="Proteomes" id="UP000254869">
    <property type="component" value="Unassembled WGS sequence"/>
</dbReference>
<feature type="non-terminal residue" evidence="1">
    <location>
        <position position="50"/>
    </location>
</feature>
<protein>
    <submittedName>
        <fullName evidence="1">Serine hydroxymethyltransferase</fullName>
    </submittedName>
</protein>
<comment type="caution">
    <text evidence="1">The sequence shown here is derived from an EMBL/GenBank/DDBJ whole genome shotgun (WGS) entry which is preliminary data.</text>
</comment>
<accession>A0A370HUI5</accession>
<dbReference type="EMBL" id="QQBC01000015">
    <property type="protein sequence ID" value="RDI60614.1"/>
    <property type="molecule type" value="Genomic_DNA"/>
</dbReference>
<keyword evidence="1" id="KW-0489">Methyltransferase</keyword>